<dbReference type="Gene3D" id="3.30.565.10">
    <property type="entry name" value="Histidine kinase-like ATPase, C-terminal domain"/>
    <property type="match status" value="1"/>
</dbReference>
<proteinExistence type="predicted"/>
<feature type="domain" description="Signal transduction histidine kinase internal region" evidence="2">
    <location>
        <begin position="165"/>
        <end position="244"/>
    </location>
</feature>
<gene>
    <name evidence="3" type="ORF">HME9304_00831</name>
</gene>
<dbReference type="OrthoDB" id="9809908at2"/>
<evidence type="ECO:0000313" key="4">
    <source>
        <dbReference type="Proteomes" id="UP000248536"/>
    </source>
</evidence>
<feature type="transmembrane region" description="Helical" evidence="1">
    <location>
        <begin position="121"/>
        <end position="146"/>
    </location>
</feature>
<keyword evidence="1" id="KW-0812">Transmembrane</keyword>
<protein>
    <submittedName>
        <fullName evidence="3">Sensor protein LytS</fullName>
        <ecNumber evidence="3">2.7.3.-</ecNumber>
    </submittedName>
</protein>
<dbReference type="InterPro" id="IPR050640">
    <property type="entry name" value="Bact_2-comp_sensor_kinase"/>
</dbReference>
<evidence type="ECO:0000259" key="2">
    <source>
        <dbReference type="Pfam" id="PF06580"/>
    </source>
</evidence>
<dbReference type="EC" id="2.7.3.-" evidence="3"/>
<keyword evidence="3" id="KW-0808">Transferase</keyword>
<feature type="transmembrane region" description="Helical" evidence="1">
    <location>
        <begin position="78"/>
        <end position="101"/>
    </location>
</feature>
<dbReference type="RefSeq" id="WP_112377367.1">
    <property type="nucleotide sequence ID" value="NZ_CP030104.1"/>
</dbReference>
<dbReference type="KEGG" id="spon:HME9304_00831"/>
<keyword evidence="1" id="KW-1133">Transmembrane helix</keyword>
<dbReference type="EMBL" id="CP030104">
    <property type="protein sequence ID" value="AWX43840.1"/>
    <property type="molecule type" value="Genomic_DNA"/>
</dbReference>
<evidence type="ECO:0000313" key="3">
    <source>
        <dbReference type="EMBL" id="AWX43840.1"/>
    </source>
</evidence>
<dbReference type="AlphaFoldDB" id="A0A2Z4LQ13"/>
<organism evidence="3 4">
    <name type="scientific">Flagellimonas maritima</name>
    <dbReference type="NCBI Taxonomy" id="1383885"/>
    <lineage>
        <taxon>Bacteria</taxon>
        <taxon>Pseudomonadati</taxon>
        <taxon>Bacteroidota</taxon>
        <taxon>Flavobacteriia</taxon>
        <taxon>Flavobacteriales</taxon>
        <taxon>Flavobacteriaceae</taxon>
        <taxon>Flagellimonas</taxon>
    </lineage>
</organism>
<dbReference type="InterPro" id="IPR036890">
    <property type="entry name" value="HATPase_C_sf"/>
</dbReference>
<feature type="transmembrane region" description="Helical" evidence="1">
    <location>
        <begin position="12"/>
        <end position="32"/>
    </location>
</feature>
<feature type="transmembrane region" description="Helical" evidence="1">
    <location>
        <begin position="38"/>
        <end position="57"/>
    </location>
</feature>
<keyword evidence="4" id="KW-1185">Reference proteome</keyword>
<dbReference type="SUPFAM" id="SSF55874">
    <property type="entry name" value="ATPase domain of HSP90 chaperone/DNA topoisomerase II/histidine kinase"/>
    <property type="match status" value="1"/>
</dbReference>
<dbReference type="Pfam" id="PF06580">
    <property type="entry name" value="His_kinase"/>
    <property type="match status" value="1"/>
</dbReference>
<keyword evidence="1" id="KW-0472">Membrane</keyword>
<dbReference type="PANTHER" id="PTHR34220">
    <property type="entry name" value="SENSOR HISTIDINE KINASE YPDA"/>
    <property type="match status" value="1"/>
</dbReference>
<dbReference type="GO" id="GO:0016020">
    <property type="term" value="C:membrane"/>
    <property type="evidence" value="ECO:0007669"/>
    <property type="project" value="InterPro"/>
</dbReference>
<accession>A0A2Z4LQ13</accession>
<dbReference type="PANTHER" id="PTHR34220:SF7">
    <property type="entry name" value="SENSOR HISTIDINE KINASE YPDA"/>
    <property type="match status" value="1"/>
</dbReference>
<dbReference type="Proteomes" id="UP000248536">
    <property type="component" value="Chromosome"/>
</dbReference>
<reference evidence="3 4" key="1">
    <citation type="submission" date="2018-06" db="EMBL/GenBank/DDBJ databases">
        <title>Spongiibacterium sp. HME9304 Genome sequencing and assembly.</title>
        <authorList>
            <person name="Kang H."/>
            <person name="Kim H."/>
            <person name="Joh K."/>
        </authorList>
    </citation>
    <scope>NUCLEOTIDE SEQUENCE [LARGE SCALE GENOMIC DNA]</scope>
    <source>
        <strain evidence="3 4">HME9304</strain>
    </source>
</reference>
<evidence type="ECO:0000256" key="1">
    <source>
        <dbReference type="SAM" id="Phobius"/>
    </source>
</evidence>
<dbReference type="GO" id="GO:0000155">
    <property type="term" value="F:phosphorelay sensor kinase activity"/>
    <property type="evidence" value="ECO:0007669"/>
    <property type="project" value="InterPro"/>
</dbReference>
<sequence>MEINKRNSNSIFWLLQFLGWGFLNSLSFFTLKNSSSEFMMYNFVGGIFIGISSTSLLRYYLKRNISFEDFGVSDIIKIIIAGLIASLLYGLLNVGLGYLYHTFGTSVSEEELKILKAYNKVWLLIISSLFMIFAWVVCYLVIKLLLKLNRDRIERLELNANLKQAQLNTLKGQINPHFMFNSLNNIRGLMLEDIEKSREMLTKLSEILRYSLTKNNTNAISVEEELDMVDNYIDLSKIQFEDRLEFNKDIGKETLSLQIPPMIVQLLIENAVKHGISNLKNGGRIVLSLKQEGQQLIIEVRNSGKLQINKNSTQLGLKNIRQRLKLLYAERASFQINEVDGEVVANIKIPLV</sequence>
<name>A0A2Z4LQ13_9FLAO</name>
<dbReference type="InterPro" id="IPR010559">
    <property type="entry name" value="Sig_transdc_His_kin_internal"/>
</dbReference>